<dbReference type="PANTHER" id="PTHR30293:SF2">
    <property type="entry name" value="TRANSCRIPTIONAL ACTIVATOR PROTEIN NHAR"/>
    <property type="match status" value="1"/>
</dbReference>
<feature type="domain" description="HTH lysR-type" evidence="6">
    <location>
        <begin position="6"/>
        <end position="63"/>
    </location>
</feature>
<comment type="caution">
    <text evidence="7">The sequence shown here is derived from an EMBL/GenBank/DDBJ whole genome shotgun (WGS) entry which is preliminary data.</text>
</comment>
<organism evidence="7 8">
    <name type="scientific">Rubinisphaera italica</name>
    <dbReference type="NCBI Taxonomy" id="2527969"/>
    <lineage>
        <taxon>Bacteria</taxon>
        <taxon>Pseudomonadati</taxon>
        <taxon>Planctomycetota</taxon>
        <taxon>Planctomycetia</taxon>
        <taxon>Planctomycetales</taxon>
        <taxon>Planctomycetaceae</taxon>
        <taxon>Rubinisphaera</taxon>
    </lineage>
</organism>
<keyword evidence="4" id="KW-0010">Activator</keyword>
<dbReference type="Pfam" id="PF03466">
    <property type="entry name" value="LysR_substrate"/>
    <property type="match status" value="1"/>
</dbReference>
<evidence type="ECO:0000313" key="7">
    <source>
        <dbReference type="EMBL" id="TWT60502.1"/>
    </source>
</evidence>
<keyword evidence="2" id="KW-0805">Transcription regulation</keyword>
<evidence type="ECO:0000256" key="2">
    <source>
        <dbReference type="ARBA" id="ARBA00023015"/>
    </source>
</evidence>
<dbReference type="SUPFAM" id="SSF46785">
    <property type="entry name" value="Winged helix' DNA-binding domain"/>
    <property type="match status" value="1"/>
</dbReference>
<dbReference type="Pfam" id="PF00126">
    <property type="entry name" value="HTH_1"/>
    <property type="match status" value="1"/>
</dbReference>
<dbReference type="InterPro" id="IPR036390">
    <property type="entry name" value="WH_DNA-bd_sf"/>
</dbReference>
<dbReference type="NCBIfam" id="NF008284">
    <property type="entry name" value="PRK11062.1"/>
    <property type="match status" value="1"/>
</dbReference>
<evidence type="ECO:0000256" key="5">
    <source>
        <dbReference type="ARBA" id="ARBA00023163"/>
    </source>
</evidence>
<dbReference type="PANTHER" id="PTHR30293">
    <property type="entry name" value="TRANSCRIPTIONAL REGULATORY PROTEIN NAC-RELATED"/>
    <property type="match status" value="1"/>
</dbReference>
<dbReference type="Gene3D" id="3.40.190.290">
    <property type="match status" value="1"/>
</dbReference>
<dbReference type="Gene3D" id="1.10.10.10">
    <property type="entry name" value="Winged helix-like DNA-binding domain superfamily/Winged helix DNA-binding domain"/>
    <property type="match status" value="1"/>
</dbReference>
<keyword evidence="3" id="KW-0238">DNA-binding</keyword>
<sequence length="305" mass="34294">MSLDWINYHHLLYFWTIAKEGSISAACQKLHLAQPTISGQLKKLETQINGKLFDRTGRNLVLTDLGQTVFKYADEMFTVGQELIEVLKGQPSGRPLRFHVGVPEVLPKLIVFRLLKPLMDMEDEIQLICHEGSQDQLLTMLAAHELDVVFSDSPAASLIKVKAFNHHLGASRIGLFGTKQLIRKYGNNFPEEFSGAPLLLPGEGTALRRSIDHWLRESDLHVNVRGEFDDTALMKVFAESGVGFIAAPLVIQKEIARQFSLELIKVLPNAKEEFYAISVERRIRHPAVVKISEIAKQQLFVTKSS</sequence>
<dbReference type="Proteomes" id="UP000316095">
    <property type="component" value="Unassembled WGS sequence"/>
</dbReference>
<dbReference type="InterPro" id="IPR036388">
    <property type="entry name" value="WH-like_DNA-bd_sf"/>
</dbReference>
<evidence type="ECO:0000256" key="3">
    <source>
        <dbReference type="ARBA" id="ARBA00023125"/>
    </source>
</evidence>
<keyword evidence="5" id="KW-0804">Transcription</keyword>
<dbReference type="GO" id="GO:2000142">
    <property type="term" value="P:regulation of DNA-templated transcription initiation"/>
    <property type="evidence" value="ECO:0007669"/>
    <property type="project" value="TreeGrafter"/>
</dbReference>
<protein>
    <submittedName>
        <fullName evidence="7">Transcriptional activator protein NhaR</fullName>
    </submittedName>
</protein>
<evidence type="ECO:0000256" key="4">
    <source>
        <dbReference type="ARBA" id="ARBA00023159"/>
    </source>
</evidence>
<dbReference type="RefSeq" id="WP_207310053.1">
    <property type="nucleotide sequence ID" value="NZ_SJPG01000001.1"/>
</dbReference>
<dbReference type="InterPro" id="IPR005119">
    <property type="entry name" value="LysR_subst-bd"/>
</dbReference>
<dbReference type="GO" id="GO:0003677">
    <property type="term" value="F:DNA binding"/>
    <property type="evidence" value="ECO:0007669"/>
    <property type="project" value="UniProtKB-KW"/>
</dbReference>
<dbReference type="GO" id="GO:0003700">
    <property type="term" value="F:DNA-binding transcription factor activity"/>
    <property type="evidence" value="ECO:0007669"/>
    <property type="project" value="InterPro"/>
</dbReference>
<gene>
    <name evidence="7" type="primary">nhaR</name>
    <name evidence="7" type="ORF">Pan54_12160</name>
</gene>
<keyword evidence="8" id="KW-1185">Reference proteome</keyword>
<dbReference type="PRINTS" id="PR00039">
    <property type="entry name" value="HTHLYSR"/>
</dbReference>
<proteinExistence type="inferred from homology"/>
<accession>A0A5C5XF36</accession>
<comment type="similarity">
    <text evidence="1">Belongs to the LysR transcriptional regulatory family.</text>
</comment>
<dbReference type="FunFam" id="1.10.10.10:FF:000001">
    <property type="entry name" value="LysR family transcriptional regulator"/>
    <property type="match status" value="1"/>
</dbReference>
<dbReference type="SUPFAM" id="SSF53850">
    <property type="entry name" value="Periplasmic binding protein-like II"/>
    <property type="match status" value="1"/>
</dbReference>
<name>A0A5C5XF36_9PLAN</name>
<evidence type="ECO:0000259" key="6">
    <source>
        <dbReference type="PROSITE" id="PS50931"/>
    </source>
</evidence>
<evidence type="ECO:0000256" key="1">
    <source>
        <dbReference type="ARBA" id="ARBA00009437"/>
    </source>
</evidence>
<evidence type="ECO:0000313" key="8">
    <source>
        <dbReference type="Proteomes" id="UP000316095"/>
    </source>
</evidence>
<reference evidence="7 8" key="1">
    <citation type="submission" date="2019-02" db="EMBL/GenBank/DDBJ databases">
        <title>Deep-cultivation of Planctomycetes and their phenomic and genomic characterization uncovers novel biology.</title>
        <authorList>
            <person name="Wiegand S."/>
            <person name="Jogler M."/>
            <person name="Boedeker C."/>
            <person name="Pinto D."/>
            <person name="Vollmers J."/>
            <person name="Rivas-Marin E."/>
            <person name="Kohn T."/>
            <person name="Peeters S.H."/>
            <person name="Heuer A."/>
            <person name="Rast P."/>
            <person name="Oberbeckmann S."/>
            <person name="Bunk B."/>
            <person name="Jeske O."/>
            <person name="Meyerdierks A."/>
            <person name="Storesund J.E."/>
            <person name="Kallscheuer N."/>
            <person name="Luecker S."/>
            <person name="Lage O.M."/>
            <person name="Pohl T."/>
            <person name="Merkel B.J."/>
            <person name="Hornburger P."/>
            <person name="Mueller R.-W."/>
            <person name="Bruemmer F."/>
            <person name="Labrenz M."/>
            <person name="Spormann A.M."/>
            <person name="Op Den Camp H."/>
            <person name="Overmann J."/>
            <person name="Amann R."/>
            <person name="Jetten M.S.M."/>
            <person name="Mascher T."/>
            <person name="Medema M.H."/>
            <person name="Devos D.P."/>
            <person name="Kaster A.-K."/>
            <person name="Ovreas L."/>
            <person name="Rohde M."/>
            <person name="Galperin M.Y."/>
            <person name="Jogler C."/>
        </authorList>
    </citation>
    <scope>NUCLEOTIDE SEQUENCE [LARGE SCALE GENOMIC DNA]</scope>
    <source>
        <strain evidence="7 8">Pan54</strain>
    </source>
</reference>
<dbReference type="InterPro" id="IPR000847">
    <property type="entry name" value="LysR_HTH_N"/>
</dbReference>
<dbReference type="PROSITE" id="PS50931">
    <property type="entry name" value="HTH_LYSR"/>
    <property type="match status" value="1"/>
</dbReference>
<dbReference type="AlphaFoldDB" id="A0A5C5XF36"/>
<dbReference type="EMBL" id="SJPG01000001">
    <property type="protein sequence ID" value="TWT60502.1"/>
    <property type="molecule type" value="Genomic_DNA"/>
</dbReference>